<name>A0AC60P3V3_IXOPE</name>
<gene>
    <name evidence="1" type="ORF">HPB47_008852</name>
</gene>
<dbReference type="Proteomes" id="UP000805193">
    <property type="component" value="Unassembled WGS sequence"/>
</dbReference>
<proteinExistence type="predicted"/>
<evidence type="ECO:0000313" key="1">
    <source>
        <dbReference type="EMBL" id="KAG0413987.1"/>
    </source>
</evidence>
<comment type="caution">
    <text evidence="1">The sequence shown here is derived from an EMBL/GenBank/DDBJ whole genome shotgun (WGS) entry which is preliminary data.</text>
</comment>
<accession>A0AC60P3V3</accession>
<evidence type="ECO:0000313" key="2">
    <source>
        <dbReference type="Proteomes" id="UP000805193"/>
    </source>
</evidence>
<dbReference type="EMBL" id="JABSTQ010011215">
    <property type="protein sequence ID" value="KAG0413987.1"/>
    <property type="molecule type" value="Genomic_DNA"/>
</dbReference>
<reference evidence="1 2" key="1">
    <citation type="journal article" date="2020" name="Cell">
        <title>Large-Scale Comparative Analyses of Tick Genomes Elucidate Their Genetic Diversity and Vector Capacities.</title>
        <authorList>
            <consortium name="Tick Genome and Microbiome Consortium (TIGMIC)"/>
            <person name="Jia N."/>
            <person name="Wang J."/>
            <person name="Shi W."/>
            <person name="Du L."/>
            <person name="Sun Y."/>
            <person name="Zhan W."/>
            <person name="Jiang J.F."/>
            <person name="Wang Q."/>
            <person name="Zhang B."/>
            <person name="Ji P."/>
            <person name="Bell-Sakyi L."/>
            <person name="Cui X.M."/>
            <person name="Yuan T.T."/>
            <person name="Jiang B.G."/>
            <person name="Yang W.F."/>
            <person name="Lam T.T."/>
            <person name="Chang Q.C."/>
            <person name="Ding S.J."/>
            <person name="Wang X.J."/>
            <person name="Zhu J.G."/>
            <person name="Ruan X.D."/>
            <person name="Zhao L."/>
            <person name="Wei J.T."/>
            <person name="Ye R.Z."/>
            <person name="Que T.C."/>
            <person name="Du C.H."/>
            <person name="Zhou Y.H."/>
            <person name="Cheng J.X."/>
            <person name="Dai P.F."/>
            <person name="Guo W.B."/>
            <person name="Han X.H."/>
            <person name="Huang E.J."/>
            <person name="Li L.F."/>
            <person name="Wei W."/>
            <person name="Gao Y.C."/>
            <person name="Liu J.Z."/>
            <person name="Shao H.Z."/>
            <person name="Wang X."/>
            <person name="Wang C.C."/>
            <person name="Yang T.C."/>
            <person name="Huo Q.B."/>
            <person name="Li W."/>
            <person name="Chen H.Y."/>
            <person name="Chen S.E."/>
            <person name="Zhou L.G."/>
            <person name="Ni X.B."/>
            <person name="Tian J.H."/>
            <person name="Sheng Y."/>
            <person name="Liu T."/>
            <person name="Pan Y.S."/>
            <person name="Xia L.Y."/>
            <person name="Li J."/>
            <person name="Zhao F."/>
            <person name="Cao W.C."/>
        </authorList>
    </citation>
    <scope>NUCLEOTIDE SEQUENCE [LARGE SCALE GENOMIC DNA]</scope>
    <source>
        <strain evidence="1">Iper-2018</strain>
    </source>
</reference>
<organism evidence="1 2">
    <name type="scientific">Ixodes persulcatus</name>
    <name type="common">Taiga tick</name>
    <dbReference type="NCBI Taxonomy" id="34615"/>
    <lineage>
        <taxon>Eukaryota</taxon>
        <taxon>Metazoa</taxon>
        <taxon>Ecdysozoa</taxon>
        <taxon>Arthropoda</taxon>
        <taxon>Chelicerata</taxon>
        <taxon>Arachnida</taxon>
        <taxon>Acari</taxon>
        <taxon>Parasitiformes</taxon>
        <taxon>Ixodida</taxon>
        <taxon>Ixodoidea</taxon>
        <taxon>Ixodidae</taxon>
        <taxon>Ixodinae</taxon>
        <taxon>Ixodes</taxon>
    </lineage>
</organism>
<sequence length="163" mass="18394">MPNGKEDGDLWNRPPLTSFRTIADRQLSDSGSAATSSALRLCERVCYERMLSSCDLTTTTPARKAFVRQAAPRVNWRDKLKEQIENAEKKRMKHSSELRRFLPSVDGLVLPKLTGPTLEEIETALRPTPAHEALAKGFGMTIIRSDMSTLAEYQWLNDKVVNF</sequence>
<protein>
    <submittedName>
        <fullName evidence="1">Uncharacterized protein</fullName>
    </submittedName>
</protein>
<keyword evidence="2" id="KW-1185">Reference proteome</keyword>